<dbReference type="SMART" id="SM00062">
    <property type="entry name" value="PBPb"/>
    <property type="match status" value="1"/>
</dbReference>
<reference evidence="3 4" key="1">
    <citation type="submission" date="2019-12" db="EMBL/GenBank/DDBJ databases">
        <title>Genome sequenceing of Clostridium bovifaecis.</title>
        <authorList>
            <person name="Yao Y."/>
        </authorList>
    </citation>
    <scope>NUCLEOTIDE SEQUENCE [LARGE SCALE GENOMIC DNA]</scope>
    <source>
        <strain evidence="3 4">BXX</strain>
    </source>
</reference>
<keyword evidence="4" id="KW-1185">Reference proteome</keyword>
<evidence type="ECO:0000313" key="3">
    <source>
        <dbReference type="EMBL" id="QGU94621.1"/>
    </source>
</evidence>
<name>A0A6I6EWN6_9CLOT</name>
<gene>
    <name evidence="3" type="ORF">GOM49_05465</name>
</gene>
<dbReference type="AlphaFoldDB" id="A0A6I6EWN6"/>
<dbReference type="PROSITE" id="PS51257">
    <property type="entry name" value="PROKAR_LIPOPROTEIN"/>
    <property type="match status" value="1"/>
</dbReference>
<evidence type="ECO:0000313" key="4">
    <source>
        <dbReference type="Proteomes" id="UP000422764"/>
    </source>
</evidence>
<feature type="domain" description="Solute-binding protein family 3/N-terminal" evidence="2">
    <location>
        <begin position="41"/>
        <end position="267"/>
    </location>
</feature>
<dbReference type="CDD" id="cd00996">
    <property type="entry name" value="PBP2_AatB_like"/>
    <property type="match status" value="1"/>
</dbReference>
<accession>A0A6I6EWN6</accession>
<dbReference type="PANTHER" id="PTHR35936">
    <property type="entry name" value="MEMBRANE-BOUND LYTIC MUREIN TRANSGLYCOSYLASE F"/>
    <property type="match status" value="1"/>
</dbReference>
<dbReference type="PANTHER" id="PTHR35936:SF34">
    <property type="entry name" value="ABC TRANSPORTER EXTRACELLULAR-BINDING PROTEIN YCKB-RELATED"/>
    <property type="match status" value="1"/>
</dbReference>
<evidence type="ECO:0000259" key="2">
    <source>
        <dbReference type="SMART" id="SM00062"/>
    </source>
</evidence>
<sequence>MKKRLKNILALGIIGATMLGFVGCGSKTEAASSTGAAEKEKLVLGFDDTFVPMGFKDEKGEIVGFDIDLAKELSKKIGKEITFQPIDWSMKESELNSGKIDMIWNGYSITDERKEKVAFTKPYLDNRQIIITLADSNVKSKADLKGAKVGAQNQSSAVDAINKEADLVKSFADGKIYTFETNDDALRDLEAKRIDAVVADEILARYYISKKGEEKYKVLSDDFGSETYGVGVRKDDKELLDSINKAFDDMKKDGSAKTISEKWFGEDIFK</sequence>
<dbReference type="SUPFAM" id="SSF53850">
    <property type="entry name" value="Periplasmic binding protein-like II"/>
    <property type="match status" value="1"/>
</dbReference>
<dbReference type="Proteomes" id="UP000422764">
    <property type="component" value="Chromosome"/>
</dbReference>
<organism evidence="3 4">
    <name type="scientific">Clostridium bovifaecis</name>
    <dbReference type="NCBI Taxonomy" id="2184719"/>
    <lineage>
        <taxon>Bacteria</taxon>
        <taxon>Bacillati</taxon>
        <taxon>Bacillota</taxon>
        <taxon>Clostridia</taxon>
        <taxon>Eubacteriales</taxon>
        <taxon>Clostridiaceae</taxon>
        <taxon>Clostridium</taxon>
    </lineage>
</organism>
<dbReference type="EMBL" id="CP046522">
    <property type="protein sequence ID" value="QGU94621.1"/>
    <property type="molecule type" value="Genomic_DNA"/>
</dbReference>
<keyword evidence="1" id="KW-0732">Signal</keyword>
<dbReference type="Gene3D" id="3.40.190.10">
    <property type="entry name" value="Periplasmic binding protein-like II"/>
    <property type="match status" value="2"/>
</dbReference>
<dbReference type="InterPro" id="IPR001638">
    <property type="entry name" value="Solute-binding_3/MltF_N"/>
</dbReference>
<dbReference type="Pfam" id="PF00497">
    <property type="entry name" value="SBP_bac_3"/>
    <property type="match status" value="1"/>
</dbReference>
<evidence type="ECO:0000256" key="1">
    <source>
        <dbReference type="ARBA" id="ARBA00022729"/>
    </source>
</evidence>
<protein>
    <submittedName>
        <fullName evidence="3">Transporter substrate-binding domain-containing protein</fullName>
    </submittedName>
</protein>
<proteinExistence type="predicted"/>